<protein>
    <recommendedName>
        <fullName evidence="4">Tudor domain-containing protein</fullName>
    </recommendedName>
</protein>
<keyword evidence="2" id="KW-0539">Nucleus</keyword>
<organism evidence="5 6">
    <name type="scientific">Lipomyces starkeyi NRRL Y-11557</name>
    <dbReference type="NCBI Taxonomy" id="675824"/>
    <lineage>
        <taxon>Eukaryota</taxon>
        <taxon>Fungi</taxon>
        <taxon>Dikarya</taxon>
        <taxon>Ascomycota</taxon>
        <taxon>Saccharomycotina</taxon>
        <taxon>Lipomycetes</taxon>
        <taxon>Lipomycetales</taxon>
        <taxon>Lipomycetaceae</taxon>
        <taxon>Lipomyces</taxon>
    </lineage>
</organism>
<dbReference type="PANTHER" id="PTHR46297">
    <property type="entry name" value="ZINC FINGER CCCH-TYPE WITH G PATCH DOMAIN-CONTAINING PROTEIN"/>
    <property type="match status" value="1"/>
</dbReference>
<dbReference type="Proteomes" id="UP000094385">
    <property type="component" value="Unassembled WGS sequence"/>
</dbReference>
<name>A0A1E3PV20_LIPST</name>
<dbReference type="AlphaFoldDB" id="A0A1E3PV20"/>
<evidence type="ECO:0000256" key="3">
    <source>
        <dbReference type="SAM" id="MobiDB-lite"/>
    </source>
</evidence>
<feature type="region of interest" description="Disordered" evidence="3">
    <location>
        <begin position="275"/>
        <end position="296"/>
    </location>
</feature>
<keyword evidence="6" id="KW-1185">Reference proteome</keyword>
<dbReference type="SUPFAM" id="SSF63748">
    <property type="entry name" value="Tudor/PWWP/MBT"/>
    <property type="match status" value="1"/>
</dbReference>
<dbReference type="EMBL" id="KV454304">
    <property type="protein sequence ID" value="ODQ69251.1"/>
    <property type="molecule type" value="Genomic_DNA"/>
</dbReference>
<dbReference type="STRING" id="675824.A0A1E3PV20"/>
<accession>A0A1E3PV20</accession>
<evidence type="ECO:0000259" key="4">
    <source>
        <dbReference type="PROSITE" id="PS50304"/>
    </source>
</evidence>
<feature type="compositionally biased region" description="Pro residues" evidence="3">
    <location>
        <begin position="113"/>
        <end position="142"/>
    </location>
</feature>
<evidence type="ECO:0000256" key="1">
    <source>
        <dbReference type="ARBA" id="ARBA00004123"/>
    </source>
</evidence>
<evidence type="ECO:0000313" key="5">
    <source>
        <dbReference type="EMBL" id="ODQ69251.1"/>
    </source>
</evidence>
<feature type="compositionally biased region" description="Polar residues" evidence="3">
    <location>
        <begin position="55"/>
        <end position="87"/>
    </location>
</feature>
<dbReference type="Gene3D" id="2.30.30.140">
    <property type="match status" value="1"/>
</dbReference>
<proteinExistence type="predicted"/>
<dbReference type="InterPro" id="IPR002999">
    <property type="entry name" value="Tudor"/>
</dbReference>
<sequence length="314" mass="33874">MDRRELEEYQFQLAAVNESLESDLNNESLLTLKSELTDLIALLKQALRETEGHSAPNTKATSLPNKSSRPIALSKSSAAPPNSQAKDSPNESHDISLPRPPPAAPSSTGHAPVPLPPSPPPPPPPPPDSSRNISPPPPPAHPQPRESFKTGAVVLARWLSGDKQYHRAKIAGITGSSIQPMYTVKFFDYASTDTVPLSCVRPVSGAESKRKAPEQSDASVNGVKLMTLERPAKAAKVQEKKALDQGKAKWQEFSSKVGLKTSKFGKAKRIGESSMFKSPDDVGGRVGIINSGRPMTKDYKRSKHVYNVDHANGN</sequence>
<dbReference type="SMART" id="SM00333">
    <property type="entry name" value="TUDOR"/>
    <property type="match status" value="1"/>
</dbReference>
<dbReference type="OrthoDB" id="79171at2759"/>
<dbReference type="CDD" id="cd20446">
    <property type="entry name" value="Tudor_SpSPF30-like"/>
    <property type="match status" value="1"/>
</dbReference>
<evidence type="ECO:0000256" key="2">
    <source>
        <dbReference type="ARBA" id="ARBA00023242"/>
    </source>
</evidence>
<dbReference type="GO" id="GO:0005634">
    <property type="term" value="C:nucleus"/>
    <property type="evidence" value="ECO:0007669"/>
    <property type="project" value="UniProtKB-SubCell"/>
</dbReference>
<evidence type="ECO:0000313" key="6">
    <source>
        <dbReference type="Proteomes" id="UP000094385"/>
    </source>
</evidence>
<feature type="region of interest" description="Disordered" evidence="3">
    <location>
        <begin position="48"/>
        <end position="146"/>
    </location>
</feature>
<reference evidence="5 6" key="1">
    <citation type="journal article" date="2016" name="Proc. Natl. Acad. Sci. U.S.A.">
        <title>Comparative genomics of biotechnologically important yeasts.</title>
        <authorList>
            <person name="Riley R."/>
            <person name="Haridas S."/>
            <person name="Wolfe K.H."/>
            <person name="Lopes M.R."/>
            <person name="Hittinger C.T."/>
            <person name="Goeker M."/>
            <person name="Salamov A.A."/>
            <person name="Wisecaver J.H."/>
            <person name="Long T.M."/>
            <person name="Calvey C.H."/>
            <person name="Aerts A.L."/>
            <person name="Barry K.W."/>
            <person name="Choi C."/>
            <person name="Clum A."/>
            <person name="Coughlan A.Y."/>
            <person name="Deshpande S."/>
            <person name="Douglass A.P."/>
            <person name="Hanson S.J."/>
            <person name="Klenk H.-P."/>
            <person name="LaButti K.M."/>
            <person name="Lapidus A."/>
            <person name="Lindquist E.A."/>
            <person name="Lipzen A.M."/>
            <person name="Meier-Kolthoff J.P."/>
            <person name="Ohm R.A."/>
            <person name="Otillar R.P."/>
            <person name="Pangilinan J.L."/>
            <person name="Peng Y."/>
            <person name="Rokas A."/>
            <person name="Rosa C.A."/>
            <person name="Scheuner C."/>
            <person name="Sibirny A.A."/>
            <person name="Slot J.C."/>
            <person name="Stielow J.B."/>
            <person name="Sun H."/>
            <person name="Kurtzman C.P."/>
            <person name="Blackwell M."/>
            <person name="Grigoriev I.V."/>
            <person name="Jeffries T.W."/>
        </authorList>
    </citation>
    <scope>NUCLEOTIDE SEQUENCE [LARGE SCALE GENOMIC DNA]</scope>
    <source>
        <strain evidence="5 6">NRRL Y-11557</strain>
    </source>
</reference>
<comment type="subcellular location">
    <subcellularLocation>
        <location evidence="1">Nucleus</location>
    </subcellularLocation>
</comment>
<gene>
    <name evidence="5" type="ORF">LIPSTDRAFT_194513</name>
</gene>
<dbReference type="SUPFAM" id="SSF101447">
    <property type="entry name" value="Formin homology 2 domain (FH2 domain)"/>
    <property type="match status" value="1"/>
</dbReference>
<feature type="domain" description="Tudor" evidence="4">
    <location>
        <begin position="147"/>
        <end position="210"/>
    </location>
</feature>
<dbReference type="PROSITE" id="PS50304">
    <property type="entry name" value="TUDOR"/>
    <property type="match status" value="1"/>
</dbReference>